<evidence type="ECO:0000256" key="4">
    <source>
        <dbReference type="ARBA" id="ARBA00022692"/>
    </source>
</evidence>
<dbReference type="InterPro" id="IPR032689">
    <property type="entry name" value="TraG-D_C"/>
</dbReference>
<feature type="domain" description="TraD/TraG TraM recognition site" evidence="8">
    <location>
        <begin position="360"/>
        <end position="436"/>
    </location>
</feature>
<evidence type="ECO:0000256" key="7">
    <source>
        <dbReference type="SAM" id="MobiDB-lite"/>
    </source>
</evidence>
<evidence type="ECO:0000256" key="5">
    <source>
        <dbReference type="ARBA" id="ARBA00022989"/>
    </source>
</evidence>
<keyword evidence="6" id="KW-0472">Membrane</keyword>
<accession>A0ABS5NFM1</accession>
<comment type="caution">
    <text evidence="9">The sequence shown here is derived from an EMBL/GenBank/DDBJ whole genome shotgun (WGS) entry which is preliminary data.</text>
</comment>
<evidence type="ECO:0000256" key="6">
    <source>
        <dbReference type="ARBA" id="ARBA00023136"/>
    </source>
</evidence>
<keyword evidence="5" id="KW-1133">Transmembrane helix</keyword>
<evidence type="ECO:0000256" key="3">
    <source>
        <dbReference type="ARBA" id="ARBA00022475"/>
    </source>
</evidence>
<dbReference type="InterPro" id="IPR027417">
    <property type="entry name" value="P-loop_NTPase"/>
</dbReference>
<feature type="region of interest" description="Disordered" evidence="7">
    <location>
        <begin position="437"/>
        <end position="462"/>
    </location>
</feature>
<keyword evidence="4" id="KW-0812">Transmembrane</keyword>
<protein>
    <submittedName>
        <fullName evidence="9">Type IV secretory system conjugative DNA transfer family protein</fullName>
    </submittedName>
</protein>
<evidence type="ECO:0000313" key="10">
    <source>
        <dbReference type="Proteomes" id="UP000676853"/>
    </source>
</evidence>
<dbReference type="SUPFAM" id="SSF52540">
    <property type="entry name" value="P-loop containing nucleoside triphosphate hydrolases"/>
    <property type="match status" value="1"/>
</dbReference>
<dbReference type="RefSeq" id="WP_212554594.1">
    <property type="nucleotide sequence ID" value="NZ_JAGXOE010000050.1"/>
</dbReference>
<dbReference type="PANTHER" id="PTHR37937:SF1">
    <property type="entry name" value="CONJUGATIVE TRANSFER: DNA TRANSPORT"/>
    <property type="match status" value="1"/>
</dbReference>
<keyword evidence="10" id="KW-1185">Reference proteome</keyword>
<proteinExistence type="inferred from homology"/>
<dbReference type="EMBL" id="JAGXOE010000050">
    <property type="protein sequence ID" value="MBS4103091.1"/>
    <property type="molecule type" value="Genomic_DNA"/>
</dbReference>
<dbReference type="InterPro" id="IPR051539">
    <property type="entry name" value="T4SS-coupling_protein"/>
</dbReference>
<name>A0ABS5NFM1_TSUPA</name>
<evidence type="ECO:0000256" key="2">
    <source>
        <dbReference type="ARBA" id="ARBA00008806"/>
    </source>
</evidence>
<keyword evidence="3" id="KW-1003">Cell membrane</keyword>
<dbReference type="Pfam" id="PF02534">
    <property type="entry name" value="T4SS-DNA_transf"/>
    <property type="match status" value="1"/>
</dbReference>
<organism evidence="9 10">
    <name type="scientific">Tsukamurella paurometabola</name>
    <name type="common">Corynebacterium paurometabolum</name>
    <dbReference type="NCBI Taxonomy" id="2061"/>
    <lineage>
        <taxon>Bacteria</taxon>
        <taxon>Bacillati</taxon>
        <taxon>Actinomycetota</taxon>
        <taxon>Actinomycetes</taxon>
        <taxon>Mycobacteriales</taxon>
        <taxon>Tsukamurellaceae</taxon>
        <taxon>Tsukamurella</taxon>
    </lineage>
</organism>
<dbReference type="Pfam" id="PF12696">
    <property type="entry name" value="TraG-D_C"/>
    <property type="match status" value="1"/>
</dbReference>
<sequence length="503" mass="53572">MRTKKTTAPAEAPDEPYAGRLDLRAAAGGTAPIILDEANAGLCDGDIARTSPHLLVVGKTGSMKSSSVLEPNIIRWGPRPVVAMSSKADVAEHTITKRARRGPVFLLDLAGEVSDDDLRGVPVTPVRVDPCTMIETDDQALSMASLLMQIGDIGAGGDGQGGGDSGFWKSLARRRLACFLLAGGWYVEPATGKKTWGGGIAWALDAAEDVGPDAAEGESGRGLTSEGIDEAAAEDLDESLDDTEISPDFETPNWNTAYLRVAQRRSRHAKSLLAARAMDSRQRDSIGINMQVALSAWAMEQVAQNPSVRAFHPSLLEQEGATLYIVSGMEGAGPPAIATVLIEIVNHWRKPRCKEDKLPPVLFVLDEFANGAQIPPRYVNRWISEGRGLGIRLVLALQTTKQLNRMWGQAAADELRALIPAALILPGAGENQMIKDAAETTPPSPRSVATIDAGGRASTSEQMVQPTLAELLPRKAGEGRLLLGGMAGVRVRLRHISGTNLLD</sequence>
<evidence type="ECO:0000259" key="8">
    <source>
        <dbReference type="Pfam" id="PF12696"/>
    </source>
</evidence>
<dbReference type="InterPro" id="IPR003688">
    <property type="entry name" value="TraG/VirD4"/>
</dbReference>
<reference evidence="9 10" key="1">
    <citation type="submission" date="2021-04" db="EMBL/GenBank/DDBJ databases">
        <title>Whole genome sequence analysis of a thiophenic sulfur metabolizing bacteria.</title>
        <authorList>
            <person name="Akhtar N."/>
            <person name="Akram J."/>
            <person name="Aslam A."/>
        </authorList>
    </citation>
    <scope>NUCLEOTIDE SEQUENCE [LARGE SCALE GENOMIC DNA]</scope>
    <source>
        <strain evidence="9 10">3OW</strain>
    </source>
</reference>
<dbReference type="Proteomes" id="UP000676853">
    <property type="component" value="Unassembled WGS sequence"/>
</dbReference>
<evidence type="ECO:0000313" key="9">
    <source>
        <dbReference type="EMBL" id="MBS4103091.1"/>
    </source>
</evidence>
<comment type="similarity">
    <text evidence="2">Belongs to the VirD4/TraG family.</text>
</comment>
<gene>
    <name evidence="9" type="ORF">KFZ73_17835</name>
</gene>
<dbReference type="Gene3D" id="3.40.50.300">
    <property type="entry name" value="P-loop containing nucleotide triphosphate hydrolases"/>
    <property type="match status" value="1"/>
</dbReference>
<evidence type="ECO:0000256" key="1">
    <source>
        <dbReference type="ARBA" id="ARBA00004651"/>
    </source>
</evidence>
<dbReference type="PANTHER" id="PTHR37937">
    <property type="entry name" value="CONJUGATIVE TRANSFER: DNA TRANSPORT"/>
    <property type="match status" value="1"/>
</dbReference>
<dbReference type="CDD" id="cd01127">
    <property type="entry name" value="TrwB_TraG_TraD_VirD4"/>
    <property type="match status" value="1"/>
</dbReference>
<comment type="subcellular location">
    <subcellularLocation>
        <location evidence="1">Cell membrane</location>
        <topology evidence="1">Multi-pass membrane protein</topology>
    </subcellularLocation>
</comment>